<proteinExistence type="predicted"/>
<keyword evidence="2" id="KW-1185">Reference proteome</keyword>
<dbReference type="EMBL" id="JBDLBQ010000007">
    <property type="protein sequence ID" value="MFN2102851.1"/>
    <property type="molecule type" value="Genomic_DNA"/>
</dbReference>
<protein>
    <submittedName>
        <fullName evidence="1">Uncharacterized protein</fullName>
    </submittedName>
</protein>
<dbReference type="Proteomes" id="UP001634413">
    <property type="component" value="Unassembled WGS sequence"/>
</dbReference>
<sequence>MGLSEIHDAYKEIKENIYHSVPEPYELDRKYMEYEYCYLESELYAVRKKGKEIISLVKARSPLQAITKVLEE</sequence>
<dbReference type="RefSeq" id="WP_412701996.1">
    <property type="nucleotide sequence ID" value="NZ_JBDLBQ010000007.1"/>
</dbReference>
<gene>
    <name evidence="1" type="ORF">ABDJ34_08050</name>
</gene>
<evidence type="ECO:0000313" key="1">
    <source>
        <dbReference type="EMBL" id="MFN2102851.1"/>
    </source>
</evidence>
<organism evidence="1 2">
    <name type="scientific">Finegoldia dalianensis</name>
    <dbReference type="NCBI Taxonomy" id="3145239"/>
    <lineage>
        <taxon>Bacteria</taxon>
        <taxon>Bacillati</taxon>
        <taxon>Bacillota</taxon>
        <taxon>Tissierellia</taxon>
        <taxon>Tissierellales</taxon>
        <taxon>Peptoniphilaceae</taxon>
        <taxon>Finegoldia</taxon>
    </lineage>
</organism>
<evidence type="ECO:0000313" key="2">
    <source>
        <dbReference type="Proteomes" id="UP001634413"/>
    </source>
</evidence>
<reference evidence="1 2" key="1">
    <citation type="journal article" date="2024" name="Anaerobe">
        <title>The identification of Finegoldia dalianensis sp. nov., isolated from the pus of a patient with skin abscess and genomic analysis of the strains belonging to Finegoldia genus.</title>
        <authorList>
            <person name="Li Y."/>
            <person name="Wang Y."/>
            <person name="Xiao D."/>
            <person name="Wang J."/>
            <person name="Jin D."/>
        </authorList>
    </citation>
    <scope>NUCLEOTIDE SEQUENCE [LARGE SCALE GENOMIC DNA]</scope>
    <source>
        <strain evidence="1 2">LY240594</strain>
    </source>
</reference>
<comment type="caution">
    <text evidence="1">The sequence shown here is derived from an EMBL/GenBank/DDBJ whole genome shotgun (WGS) entry which is preliminary data.</text>
</comment>
<name>A0ABW9KF68_9FIRM</name>
<accession>A0ABW9KF68</accession>